<evidence type="ECO:0000256" key="6">
    <source>
        <dbReference type="ARBA" id="ARBA00023136"/>
    </source>
</evidence>
<keyword evidence="5 7" id="KW-1133">Transmembrane helix</keyword>
<accession>A0A2N8ZHI6</accession>
<gene>
    <name evidence="10" type="primary">glpG</name>
    <name evidence="10" type="ORF">VTAP4600_A3427</name>
</gene>
<dbReference type="InterPro" id="IPR035952">
    <property type="entry name" value="Rhomboid-like_sf"/>
</dbReference>
<dbReference type="PANTHER" id="PTHR43066">
    <property type="entry name" value="RHOMBOID-RELATED PROTEIN"/>
    <property type="match status" value="1"/>
</dbReference>
<evidence type="ECO:0000256" key="2">
    <source>
        <dbReference type="ARBA" id="ARBA00022475"/>
    </source>
</evidence>
<dbReference type="OrthoDB" id="9778341at2"/>
<dbReference type="GO" id="GO:0016020">
    <property type="term" value="C:membrane"/>
    <property type="evidence" value="ECO:0007669"/>
    <property type="project" value="UniProtKB-SubCell"/>
</dbReference>
<feature type="transmembrane region" description="Helical" evidence="7">
    <location>
        <begin position="226"/>
        <end position="245"/>
    </location>
</feature>
<dbReference type="GO" id="GO:0006508">
    <property type="term" value="P:proteolysis"/>
    <property type="evidence" value="ECO:0007669"/>
    <property type="project" value="UniProtKB-KW"/>
</dbReference>
<evidence type="ECO:0000256" key="4">
    <source>
        <dbReference type="ARBA" id="ARBA00022692"/>
    </source>
</evidence>
<feature type="transmembrane region" description="Helical" evidence="7">
    <location>
        <begin position="174"/>
        <end position="194"/>
    </location>
</feature>
<keyword evidence="10" id="KW-0645">Protease</keyword>
<dbReference type="EMBL" id="LT960611">
    <property type="protein sequence ID" value="SON51374.1"/>
    <property type="molecule type" value="Genomic_DNA"/>
</dbReference>
<evidence type="ECO:0000259" key="8">
    <source>
        <dbReference type="Pfam" id="PF01694"/>
    </source>
</evidence>
<reference evidence="10 11" key="1">
    <citation type="submission" date="2017-10" db="EMBL/GenBank/DDBJ databases">
        <authorList>
            <person name="Banno H."/>
            <person name="Chua N.-H."/>
        </authorList>
    </citation>
    <scope>NUCLEOTIDE SEQUENCE [LARGE SCALE GENOMIC DNA]</scope>
    <source>
        <strain evidence="10">Vibrio tapetis CECT4600</strain>
    </source>
</reference>
<name>A0A2N8ZHI6_9VIBR</name>
<feature type="transmembrane region" description="Helical" evidence="7">
    <location>
        <begin position="138"/>
        <end position="162"/>
    </location>
</feature>
<feature type="transmembrane region" description="Helical" evidence="7">
    <location>
        <begin position="200"/>
        <end position="219"/>
    </location>
</feature>
<dbReference type="AlphaFoldDB" id="A0A2N8ZHI6"/>
<dbReference type="InterPro" id="IPR022764">
    <property type="entry name" value="Peptidase_S54_rhomboid_dom"/>
</dbReference>
<feature type="domain" description="Peptidase S54 rhomboid" evidence="8">
    <location>
        <begin position="136"/>
        <end position="270"/>
    </location>
</feature>
<dbReference type="SUPFAM" id="SSF144091">
    <property type="entry name" value="Rhomboid-like"/>
    <property type="match status" value="1"/>
</dbReference>
<dbReference type="InterPro" id="IPR023662">
    <property type="entry name" value="Rhomboid_protease_GlpG"/>
</dbReference>
<keyword evidence="10" id="KW-0378">Hydrolase</keyword>
<evidence type="ECO:0000256" key="7">
    <source>
        <dbReference type="SAM" id="Phobius"/>
    </source>
</evidence>
<dbReference type="Pfam" id="PF01694">
    <property type="entry name" value="Rhomboid"/>
    <property type="match status" value="1"/>
</dbReference>
<protein>
    <submittedName>
        <fullName evidence="10">Putative intramembrane serine protease</fullName>
    </submittedName>
</protein>
<sequence length="281" mass="31554">MIRLIAMNNPRVAQAFIDYMASRQIEIDMMPEGEGNFGLWLKDSQYQVEVESELTLFLDNPTASKYQAASWDMAESRTRQFNYPMPSFLAMIKNKAGPVTILVMLLSIVVYGLLQFSSAQSILNLLHFPAYEGQKFELWRWVSHAILHFSVTHIVFNLLWWWQFGGDIEQRIGSGKLVQIFMVSAALSGAGQFWVEGANFGGLSGVVYALMGYLWMLTIKAPQKGLLIQKPIIGFMLVWLVLGYVQPFMAIANTAHLVGLLSGVGLGLFDAQRFNSQSTHS</sequence>
<evidence type="ECO:0000313" key="10">
    <source>
        <dbReference type="EMBL" id="SON51374.1"/>
    </source>
</evidence>
<dbReference type="InterPro" id="IPR038236">
    <property type="entry name" value="GlpG_N_sf"/>
</dbReference>
<feature type="transmembrane region" description="Helical" evidence="7">
    <location>
        <begin position="251"/>
        <end position="269"/>
    </location>
</feature>
<keyword evidence="11" id="KW-1185">Reference proteome</keyword>
<dbReference type="NCBIfam" id="TIGR04239">
    <property type="entry name" value="rhombo_GlpG"/>
    <property type="match status" value="1"/>
</dbReference>
<dbReference type="PANTHER" id="PTHR43066:SF26">
    <property type="entry name" value="RHOMBOID PROTEASE GLPG"/>
    <property type="match status" value="1"/>
</dbReference>
<evidence type="ECO:0000313" key="11">
    <source>
        <dbReference type="Proteomes" id="UP000235828"/>
    </source>
</evidence>
<evidence type="ECO:0000256" key="5">
    <source>
        <dbReference type="ARBA" id="ARBA00022989"/>
    </source>
</evidence>
<keyword evidence="6 7" id="KW-0472">Membrane</keyword>
<dbReference type="InterPro" id="IPR022732">
    <property type="entry name" value="Peptidase_S54_GlpG_N"/>
</dbReference>
<evidence type="ECO:0000259" key="9">
    <source>
        <dbReference type="Pfam" id="PF12122"/>
    </source>
</evidence>
<feature type="domain" description="Peptidase S54 GlpG peptidase N-terminal" evidence="9">
    <location>
        <begin position="1"/>
        <end position="84"/>
    </location>
</feature>
<dbReference type="Pfam" id="PF12122">
    <property type="entry name" value="Rhomboid_N"/>
    <property type="match status" value="1"/>
</dbReference>
<dbReference type="RefSeq" id="WP_102523710.1">
    <property type="nucleotide sequence ID" value="NZ_LT960611.1"/>
</dbReference>
<proteinExistence type="predicted"/>
<dbReference type="Gene3D" id="1.20.1540.10">
    <property type="entry name" value="Rhomboid-like"/>
    <property type="match status" value="1"/>
</dbReference>
<dbReference type="KEGG" id="vta:A3427"/>
<evidence type="ECO:0000256" key="3">
    <source>
        <dbReference type="ARBA" id="ARBA00022519"/>
    </source>
</evidence>
<keyword evidence="4 7" id="KW-0812">Transmembrane</keyword>
<dbReference type="Proteomes" id="UP000235828">
    <property type="component" value="Chromosome A"/>
</dbReference>
<organism evidence="10 11">
    <name type="scientific">Vibrio tapetis subsp. tapetis</name>
    <dbReference type="NCBI Taxonomy" id="1671868"/>
    <lineage>
        <taxon>Bacteria</taxon>
        <taxon>Pseudomonadati</taxon>
        <taxon>Pseudomonadota</taxon>
        <taxon>Gammaproteobacteria</taxon>
        <taxon>Vibrionales</taxon>
        <taxon>Vibrionaceae</taxon>
        <taxon>Vibrio</taxon>
    </lineage>
</organism>
<dbReference type="Gene3D" id="3.30.70.2350">
    <property type="match status" value="1"/>
</dbReference>
<keyword evidence="3" id="KW-0997">Cell inner membrane</keyword>
<keyword evidence="2" id="KW-1003">Cell membrane</keyword>
<feature type="transmembrane region" description="Helical" evidence="7">
    <location>
        <begin position="99"/>
        <end position="118"/>
    </location>
</feature>
<evidence type="ECO:0000256" key="1">
    <source>
        <dbReference type="ARBA" id="ARBA00004141"/>
    </source>
</evidence>
<comment type="subcellular location">
    <subcellularLocation>
        <location evidence="1">Membrane</location>
        <topology evidence="1">Multi-pass membrane protein</topology>
    </subcellularLocation>
</comment>
<dbReference type="GO" id="GO:0004252">
    <property type="term" value="F:serine-type endopeptidase activity"/>
    <property type="evidence" value="ECO:0007669"/>
    <property type="project" value="InterPro"/>
</dbReference>